<dbReference type="PANTHER" id="PTHR43076:SF7">
    <property type="entry name" value="AMINODEOXYFUTALOSINE SYNTHASE"/>
    <property type="match status" value="1"/>
</dbReference>
<dbReference type="EMBL" id="CP005290">
    <property type="protein sequence ID" value="AGK60185.1"/>
    <property type="molecule type" value="Genomic_DNA"/>
</dbReference>
<protein>
    <submittedName>
        <fullName evidence="9">De-hypoxanthine futalosine cyclase</fullName>
    </submittedName>
</protein>
<dbReference type="KEGG" id="ast:Asulf_00150"/>
<feature type="binding site" evidence="7">
    <location>
        <position position="153"/>
    </location>
    <ligand>
        <name>S-adenosyl-L-methionine</name>
        <dbReference type="ChEBI" id="CHEBI:59789"/>
    </ligand>
</feature>
<accession>N0BJ42</accession>
<dbReference type="GO" id="GO:0016765">
    <property type="term" value="F:transferase activity, transferring alkyl or aryl (other than methyl) groups"/>
    <property type="evidence" value="ECO:0007669"/>
    <property type="project" value="InterPro"/>
</dbReference>
<dbReference type="eggNOG" id="arCOG00656">
    <property type="taxonomic scope" value="Archaea"/>
</dbReference>
<dbReference type="InterPro" id="IPR020050">
    <property type="entry name" value="FO_synthase_su2"/>
</dbReference>
<organism evidence="9 10">
    <name type="scientific">Archaeoglobus sulfaticallidus PM70-1</name>
    <dbReference type="NCBI Taxonomy" id="387631"/>
    <lineage>
        <taxon>Archaea</taxon>
        <taxon>Methanobacteriati</taxon>
        <taxon>Methanobacteriota</taxon>
        <taxon>Archaeoglobi</taxon>
        <taxon>Archaeoglobales</taxon>
        <taxon>Archaeoglobaceae</taxon>
        <taxon>Archaeoglobus</taxon>
    </lineage>
</organism>
<dbReference type="Gene3D" id="3.20.20.70">
    <property type="entry name" value="Aldolase class I"/>
    <property type="match status" value="1"/>
</dbReference>
<keyword evidence="4 6" id="KW-0408">Iron</keyword>
<dbReference type="Pfam" id="PF04055">
    <property type="entry name" value="Radical_SAM"/>
    <property type="match status" value="1"/>
</dbReference>
<keyword evidence="1 6" id="KW-0004">4Fe-4S</keyword>
<dbReference type="GeneID" id="15391796"/>
<dbReference type="GO" id="GO:0051539">
    <property type="term" value="F:4 iron, 4 sulfur cluster binding"/>
    <property type="evidence" value="ECO:0007669"/>
    <property type="project" value="UniProtKB-KW"/>
</dbReference>
<dbReference type="GO" id="GO:0046872">
    <property type="term" value="F:metal ion binding"/>
    <property type="evidence" value="ECO:0007669"/>
    <property type="project" value="UniProtKB-KW"/>
</dbReference>
<dbReference type="GO" id="GO:0044689">
    <property type="term" value="F:7,8-didemethyl-8-hydroxy-5-deazariboflavin synthase activity"/>
    <property type="evidence" value="ECO:0007669"/>
    <property type="project" value="TreeGrafter"/>
</dbReference>
<feature type="binding site" evidence="6">
    <location>
        <position position="46"/>
    </location>
    <ligand>
        <name>[4Fe-4S] cluster</name>
        <dbReference type="ChEBI" id="CHEBI:49883"/>
        <note>4Fe-4S-S-AdoMet</note>
    </ligand>
</feature>
<evidence type="ECO:0000313" key="10">
    <source>
        <dbReference type="Proteomes" id="UP000013307"/>
    </source>
</evidence>
<evidence type="ECO:0000256" key="7">
    <source>
        <dbReference type="PIRSR" id="PIRSR004762-2"/>
    </source>
</evidence>
<dbReference type="SFLD" id="SFLDG01064">
    <property type="entry name" value="F420__menaquinone_cofactor_bio"/>
    <property type="match status" value="1"/>
</dbReference>
<dbReference type="CDD" id="cd01335">
    <property type="entry name" value="Radical_SAM"/>
    <property type="match status" value="1"/>
</dbReference>
<dbReference type="RefSeq" id="WP_015589784.1">
    <property type="nucleotide sequence ID" value="NC_021169.1"/>
</dbReference>
<evidence type="ECO:0000256" key="6">
    <source>
        <dbReference type="PIRSR" id="PIRSR004762-1"/>
    </source>
</evidence>
<dbReference type="PANTHER" id="PTHR43076">
    <property type="entry name" value="FO SYNTHASE (COFH)"/>
    <property type="match status" value="1"/>
</dbReference>
<dbReference type="InterPro" id="IPR058240">
    <property type="entry name" value="rSAM_sf"/>
</dbReference>
<keyword evidence="3" id="KW-0479">Metal-binding</keyword>
<comment type="cofactor">
    <cofactor evidence="6">
        <name>[4Fe-4S] cluster</name>
        <dbReference type="ChEBI" id="CHEBI:49883"/>
    </cofactor>
    <text evidence="6">Binds 1 [4Fe-4S] cluster. The cluster is coordinated with 3 cysteines and an exchangeable S-adenosyl-L-methionine.</text>
</comment>
<dbReference type="SUPFAM" id="SSF102114">
    <property type="entry name" value="Radical SAM enzymes"/>
    <property type="match status" value="1"/>
</dbReference>
<dbReference type="Proteomes" id="UP000013307">
    <property type="component" value="Chromosome"/>
</dbReference>
<feature type="binding site" evidence="6">
    <location>
        <position position="50"/>
    </location>
    <ligand>
        <name>[4Fe-4S] cluster</name>
        <dbReference type="ChEBI" id="CHEBI:49883"/>
        <note>4Fe-4S-S-AdoMet</note>
    </ligand>
</feature>
<dbReference type="AlphaFoldDB" id="N0BJ42"/>
<dbReference type="InterPro" id="IPR034405">
    <property type="entry name" value="F420"/>
</dbReference>
<dbReference type="SFLD" id="SFLDS00029">
    <property type="entry name" value="Radical_SAM"/>
    <property type="match status" value="1"/>
</dbReference>
<dbReference type="InterPro" id="IPR045567">
    <property type="entry name" value="CofH/MnqC-like_C"/>
</dbReference>
<dbReference type="Pfam" id="PF19288">
    <property type="entry name" value="CofH_C"/>
    <property type="match status" value="1"/>
</dbReference>
<evidence type="ECO:0000256" key="2">
    <source>
        <dbReference type="ARBA" id="ARBA00022691"/>
    </source>
</evidence>
<sequence>MRRKEIEELFHLDLHEIGRLADSINRENGNYATFVINRHINYTDICVSKCPLCAFSNRENYLLSTREILKLVKDAVERGATEVHIVGGHNPEIGIEYFEDVFKSIKDMFDVTIKALTATEVDFYSRKEKMSVKEFLSRLKLAGMDAMPGGGAEILVDDVRKIIAPNKINSERWLEVMRIAHETGIKSNATMLFGHVESYKDRSEHLYKLRKLQEKTNGFISFIPLLFHPENTDLKKKGLVTNKSSPEDVLKTIAVSRIALDNFRTIRAYWVMLGERLAEVALNYGANDLDGTLMEERITHSAGAETPTSLEVERIVKIARNAGKIPAQRDTFCNIIRVF</sequence>
<evidence type="ECO:0000313" key="9">
    <source>
        <dbReference type="EMBL" id="AGK60185.1"/>
    </source>
</evidence>
<dbReference type="InterPro" id="IPR013785">
    <property type="entry name" value="Aldolase_TIM"/>
</dbReference>
<evidence type="ECO:0000256" key="4">
    <source>
        <dbReference type="ARBA" id="ARBA00023004"/>
    </source>
</evidence>
<dbReference type="PIRSF" id="PIRSF004762">
    <property type="entry name" value="CHP00423"/>
    <property type="match status" value="1"/>
</dbReference>
<evidence type="ECO:0000256" key="3">
    <source>
        <dbReference type="ARBA" id="ARBA00022723"/>
    </source>
</evidence>
<dbReference type="SFLD" id="SFLDF00343">
    <property type="entry name" value="aminofutalosine_synthase_(mqnE"/>
    <property type="match status" value="1"/>
</dbReference>
<evidence type="ECO:0000256" key="1">
    <source>
        <dbReference type="ARBA" id="ARBA00022485"/>
    </source>
</evidence>
<dbReference type="PROSITE" id="PS51918">
    <property type="entry name" value="RADICAL_SAM"/>
    <property type="match status" value="1"/>
</dbReference>
<dbReference type="SFLD" id="SFLDF00342">
    <property type="entry name" value="cyclic_dehypoxanthine_futalosi"/>
    <property type="match status" value="1"/>
</dbReference>
<dbReference type="OrthoDB" id="8186at2157"/>
<dbReference type="STRING" id="387631.Asulf_00150"/>
<feature type="binding site" evidence="6">
    <location>
        <position position="53"/>
    </location>
    <ligand>
        <name>[4Fe-4S] cluster</name>
        <dbReference type="ChEBI" id="CHEBI:49883"/>
        <note>4Fe-4S-S-AdoMet</note>
    </ligand>
</feature>
<proteinExistence type="predicted"/>
<dbReference type="SFLD" id="SFLDG01389">
    <property type="entry name" value="menaquinone_synthsis_involved"/>
    <property type="match status" value="1"/>
</dbReference>
<keyword evidence="5 6" id="KW-0411">Iron-sulfur</keyword>
<name>N0BJ42_9EURY</name>
<feature type="domain" description="Radical SAM core" evidence="8">
    <location>
        <begin position="32"/>
        <end position="264"/>
    </location>
</feature>
<dbReference type="HOGENOM" id="CLU_040406_1_0_2"/>
<evidence type="ECO:0000259" key="8">
    <source>
        <dbReference type="PROSITE" id="PS51918"/>
    </source>
</evidence>
<evidence type="ECO:0000256" key="5">
    <source>
        <dbReference type="ARBA" id="ARBA00023014"/>
    </source>
</evidence>
<gene>
    <name evidence="9" type="ORF">Asulf_00150</name>
</gene>
<keyword evidence="2 6" id="KW-0949">S-adenosyl-L-methionine</keyword>
<dbReference type="NCBIfam" id="TIGR00423">
    <property type="entry name" value="CofH family radical SAM protein"/>
    <property type="match status" value="1"/>
</dbReference>
<reference evidence="9 10" key="1">
    <citation type="journal article" date="2013" name="Genome Announc.">
        <title>Complete Genome Sequence of the Thermophilic and Facultatively Chemolithoautotrophic Sulfate Reducer Archaeoglobus sulfaticallidus Strain PM70-1T.</title>
        <authorList>
            <person name="Stokke R."/>
            <person name="Hocking W.P."/>
            <person name="Steinsbu B.O."/>
            <person name="Steen I.H."/>
        </authorList>
    </citation>
    <scope>NUCLEOTIDE SEQUENCE [LARGE SCALE GENOMIC DNA]</scope>
    <source>
        <strain evidence="9">PM70-1</strain>
    </source>
</reference>
<dbReference type="InterPro" id="IPR007197">
    <property type="entry name" value="rSAM"/>
</dbReference>
<keyword evidence="10" id="KW-1185">Reference proteome</keyword>